<name>I3T6F2_LOTJA</name>
<accession>I3T6F2</accession>
<proteinExistence type="evidence at transcript level"/>
<protein>
    <submittedName>
        <fullName evidence="1">Uncharacterized protein</fullName>
    </submittedName>
</protein>
<sequence>MPISRSNNNSSASNLVKIPSTARSYSPTSFWFNFNNVHVLQLLQNVSGNSTTALAEMWRTASIPLASTIDPPESTNAKTSPQIDLSCHGSSSNIIPVRIIGSQFLKFCCFYNIRPLRKLHLARALEMRGVSLYELVRRHILHGLRGCHG</sequence>
<dbReference type="EMBL" id="BT148300">
    <property type="protein sequence ID" value="AFK48094.1"/>
    <property type="molecule type" value="mRNA"/>
</dbReference>
<reference evidence="1" key="1">
    <citation type="submission" date="2012-05" db="EMBL/GenBank/DDBJ databases">
        <authorList>
            <person name="Krishnakumar V."/>
            <person name="Cheung F."/>
            <person name="Xiao Y."/>
            <person name="Chan A."/>
            <person name="Moskal W.A."/>
            <person name="Town C.D."/>
        </authorList>
    </citation>
    <scope>NUCLEOTIDE SEQUENCE</scope>
</reference>
<evidence type="ECO:0000313" key="1">
    <source>
        <dbReference type="EMBL" id="AFK48094.1"/>
    </source>
</evidence>
<dbReference type="AlphaFoldDB" id="I3T6F2"/>
<organism evidence="1">
    <name type="scientific">Lotus japonicus</name>
    <name type="common">Lotus corniculatus var. japonicus</name>
    <dbReference type="NCBI Taxonomy" id="34305"/>
    <lineage>
        <taxon>Eukaryota</taxon>
        <taxon>Viridiplantae</taxon>
        <taxon>Streptophyta</taxon>
        <taxon>Embryophyta</taxon>
        <taxon>Tracheophyta</taxon>
        <taxon>Spermatophyta</taxon>
        <taxon>Magnoliopsida</taxon>
        <taxon>eudicotyledons</taxon>
        <taxon>Gunneridae</taxon>
        <taxon>Pentapetalae</taxon>
        <taxon>rosids</taxon>
        <taxon>fabids</taxon>
        <taxon>Fabales</taxon>
        <taxon>Fabaceae</taxon>
        <taxon>Papilionoideae</taxon>
        <taxon>50 kb inversion clade</taxon>
        <taxon>NPAAA clade</taxon>
        <taxon>Hologalegina</taxon>
        <taxon>robinioid clade</taxon>
        <taxon>Loteae</taxon>
        <taxon>Lotus</taxon>
    </lineage>
</organism>